<comment type="caution">
    <text evidence="1">The sequence shown here is derived from an EMBL/GenBank/DDBJ whole genome shotgun (WGS) entry which is preliminary data.</text>
</comment>
<accession>A0A510UNK3</accession>
<dbReference type="EMBL" id="BJTZ01000079">
    <property type="protein sequence ID" value="GEK16159.1"/>
    <property type="molecule type" value="Genomic_DNA"/>
</dbReference>
<proteinExistence type="predicted"/>
<gene>
    <name evidence="1" type="ORF">AFI02nite_41950</name>
</gene>
<dbReference type="AlphaFoldDB" id="A0A510UNK3"/>
<sequence length="94" mass="10832">MNEYEYYIEYASPRACFDDSGMLSHKWVKNQDITDKFIFKNAVHKGDHISININGSLMIVQNVLHFSDRSVLTVLIESNNHKLNNFLSGLTAIR</sequence>
<dbReference type="Proteomes" id="UP000321787">
    <property type="component" value="Unassembled WGS sequence"/>
</dbReference>
<evidence type="ECO:0000313" key="2">
    <source>
        <dbReference type="Proteomes" id="UP000321787"/>
    </source>
</evidence>
<evidence type="ECO:0000313" key="1">
    <source>
        <dbReference type="EMBL" id="GEK16159.1"/>
    </source>
</evidence>
<protein>
    <submittedName>
        <fullName evidence="1">Uncharacterized protein</fullName>
    </submittedName>
</protein>
<organism evidence="1 2">
    <name type="scientific">Aliivibrio fischeri</name>
    <name type="common">Vibrio fischeri</name>
    <dbReference type="NCBI Taxonomy" id="668"/>
    <lineage>
        <taxon>Bacteria</taxon>
        <taxon>Pseudomonadati</taxon>
        <taxon>Pseudomonadota</taxon>
        <taxon>Gammaproteobacteria</taxon>
        <taxon>Vibrionales</taxon>
        <taxon>Vibrionaceae</taxon>
        <taxon>Aliivibrio</taxon>
    </lineage>
</organism>
<name>A0A510UNK3_ALIFS</name>
<reference evidence="1 2" key="1">
    <citation type="submission" date="2019-07" db="EMBL/GenBank/DDBJ databases">
        <title>Whole genome shotgun sequence of Aliivibrio fischeri NBRC 101058.</title>
        <authorList>
            <person name="Hosoyama A."/>
            <person name="Uohara A."/>
            <person name="Ohji S."/>
            <person name="Ichikawa N."/>
        </authorList>
    </citation>
    <scope>NUCLEOTIDE SEQUENCE [LARGE SCALE GENOMIC DNA]</scope>
    <source>
        <strain evidence="1 2">NBRC 101058</strain>
    </source>
</reference>